<evidence type="ECO:0000256" key="2">
    <source>
        <dbReference type="SAM" id="Phobius"/>
    </source>
</evidence>
<evidence type="ECO:0000313" key="4">
    <source>
        <dbReference type="Proteomes" id="UP000192911"/>
    </source>
</evidence>
<feature type="transmembrane region" description="Helical" evidence="2">
    <location>
        <begin position="101"/>
        <end position="126"/>
    </location>
</feature>
<feature type="transmembrane region" description="Helical" evidence="2">
    <location>
        <begin position="61"/>
        <end position="81"/>
    </location>
</feature>
<keyword evidence="2" id="KW-1133">Transmembrane helix</keyword>
<name>A0A1X7D3P7_TRICW</name>
<dbReference type="GeneID" id="95552355"/>
<protein>
    <submittedName>
        <fullName evidence="3">Uncharacterized protein</fullName>
    </submittedName>
</protein>
<keyword evidence="2" id="KW-0472">Membrane</keyword>
<keyword evidence="2" id="KW-0812">Transmembrane</keyword>
<evidence type="ECO:0000256" key="1">
    <source>
        <dbReference type="SAM" id="MobiDB-lite"/>
    </source>
</evidence>
<dbReference type="STRING" id="28094.SAMN06295900_102323"/>
<evidence type="ECO:0000313" key="3">
    <source>
        <dbReference type="EMBL" id="SMF07746.1"/>
    </source>
</evidence>
<dbReference type="EMBL" id="FXAH01000002">
    <property type="protein sequence ID" value="SMF07746.1"/>
    <property type="molecule type" value="Genomic_DNA"/>
</dbReference>
<organism evidence="3 4">
    <name type="scientific">Trinickia caryophylli</name>
    <name type="common">Paraburkholderia caryophylli</name>
    <dbReference type="NCBI Taxonomy" id="28094"/>
    <lineage>
        <taxon>Bacteria</taxon>
        <taxon>Pseudomonadati</taxon>
        <taxon>Pseudomonadota</taxon>
        <taxon>Betaproteobacteria</taxon>
        <taxon>Burkholderiales</taxon>
        <taxon>Burkholderiaceae</taxon>
        <taxon>Trinickia</taxon>
    </lineage>
</organism>
<feature type="region of interest" description="Disordered" evidence="1">
    <location>
        <begin position="1"/>
        <end position="21"/>
    </location>
</feature>
<dbReference type="RefSeq" id="WP_139831115.1">
    <property type="nucleotide sequence ID" value="NZ_BSQD01000002.1"/>
</dbReference>
<sequence length="134" mass="14230">MSSPNEEPNAALSKTSLPSPVGQLGKSPVHLLAAIVTVAMDKLWDMLLLDMGKALPPYEKARFYLGAGMVLLIATTISTALTQHCIEKDPLGMALAKGVAMGILAGLPYSFSTTEMGLVFIGWSGINELQKVKK</sequence>
<feature type="compositionally biased region" description="Polar residues" evidence="1">
    <location>
        <begin position="1"/>
        <end position="18"/>
    </location>
</feature>
<reference evidence="4" key="1">
    <citation type="submission" date="2017-04" db="EMBL/GenBank/DDBJ databases">
        <authorList>
            <person name="Varghese N."/>
            <person name="Submissions S."/>
        </authorList>
    </citation>
    <scope>NUCLEOTIDE SEQUENCE [LARGE SCALE GENOMIC DNA]</scope>
    <source>
        <strain evidence="4">Ballard 720</strain>
    </source>
</reference>
<accession>A0A1X7D3P7</accession>
<dbReference type="AlphaFoldDB" id="A0A1X7D3P7"/>
<dbReference type="OrthoDB" id="8592324at2"/>
<keyword evidence="4" id="KW-1185">Reference proteome</keyword>
<gene>
    <name evidence="3" type="ORF">SAMN06295900_102323</name>
</gene>
<dbReference type="Proteomes" id="UP000192911">
    <property type="component" value="Unassembled WGS sequence"/>
</dbReference>
<proteinExistence type="predicted"/>